<dbReference type="PROSITE" id="PS50109">
    <property type="entry name" value="HIS_KIN"/>
    <property type="match status" value="1"/>
</dbReference>
<organism evidence="16 17">
    <name type="scientific">Lucifera butyrica</name>
    <dbReference type="NCBI Taxonomy" id="1351585"/>
    <lineage>
        <taxon>Bacteria</taxon>
        <taxon>Bacillati</taxon>
        <taxon>Bacillota</taxon>
        <taxon>Negativicutes</taxon>
        <taxon>Veillonellales</taxon>
        <taxon>Veillonellaceae</taxon>
        <taxon>Lucifera</taxon>
    </lineage>
</organism>
<feature type="transmembrane region" description="Helical" evidence="13">
    <location>
        <begin position="28"/>
        <end position="48"/>
    </location>
</feature>
<evidence type="ECO:0000256" key="5">
    <source>
        <dbReference type="ARBA" id="ARBA00022553"/>
    </source>
</evidence>
<feature type="domain" description="HAMP" evidence="15">
    <location>
        <begin position="351"/>
        <end position="403"/>
    </location>
</feature>
<dbReference type="InterPro" id="IPR036890">
    <property type="entry name" value="HATPase_C_sf"/>
</dbReference>
<keyword evidence="17" id="KW-1185">Reference proteome</keyword>
<proteinExistence type="predicted"/>
<dbReference type="CDD" id="cd12912">
    <property type="entry name" value="PDC2_MCP_like"/>
    <property type="match status" value="1"/>
</dbReference>
<feature type="domain" description="Histidine kinase" evidence="14">
    <location>
        <begin position="514"/>
        <end position="615"/>
    </location>
</feature>
<evidence type="ECO:0000256" key="9">
    <source>
        <dbReference type="ARBA" id="ARBA00022989"/>
    </source>
</evidence>
<dbReference type="EMBL" id="UPPP01000073">
    <property type="protein sequence ID" value="VBB07370.1"/>
    <property type="molecule type" value="Genomic_DNA"/>
</dbReference>
<evidence type="ECO:0000256" key="8">
    <source>
        <dbReference type="ARBA" id="ARBA00022777"/>
    </source>
</evidence>
<keyword evidence="7 13" id="KW-0812">Transmembrane</keyword>
<evidence type="ECO:0000256" key="6">
    <source>
        <dbReference type="ARBA" id="ARBA00022679"/>
    </source>
</evidence>
<keyword evidence="11 13" id="KW-0472">Membrane</keyword>
<keyword evidence="8 16" id="KW-0418">Kinase</keyword>
<dbReference type="SUPFAM" id="SSF55874">
    <property type="entry name" value="ATPase domain of HSP90 chaperone/DNA topoisomerase II/histidine kinase"/>
    <property type="match status" value="1"/>
</dbReference>
<dbReference type="Pfam" id="PF02518">
    <property type="entry name" value="HATPase_c"/>
    <property type="match status" value="1"/>
</dbReference>
<gene>
    <name evidence="16" type="ORF">LUCI_2614</name>
</gene>
<dbReference type="Gene3D" id="3.30.450.20">
    <property type="entry name" value="PAS domain"/>
    <property type="match status" value="1"/>
</dbReference>
<feature type="transmembrane region" description="Helical" evidence="13">
    <location>
        <begin position="331"/>
        <end position="355"/>
    </location>
</feature>
<dbReference type="AlphaFoldDB" id="A0A498R8W8"/>
<dbReference type="PROSITE" id="PS50885">
    <property type="entry name" value="HAMP"/>
    <property type="match status" value="1"/>
</dbReference>
<keyword evidence="12" id="KW-0175">Coiled coil</keyword>
<dbReference type="SUPFAM" id="SSF158472">
    <property type="entry name" value="HAMP domain-like"/>
    <property type="match status" value="1"/>
</dbReference>
<dbReference type="InterPro" id="IPR050640">
    <property type="entry name" value="Bact_2-comp_sensor_kinase"/>
</dbReference>
<comment type="subcellular location">
    <subcellularLocation>
        <location evidence="2">Cell membrane</location>
        <topology evidence="2">Multi-pass membrane protein</topology>
    </subcellularLocation>
</comment>
<dbReference type="Proteomes" id="UP000277811">
    <property type="component" value="Unassembled WGS sequence"/>
</dbReference>
<evidence type="ECO:0000256" key="4">
    <source>
        <dbReference type="ARBA" id="ARBA00022475"/>
    </source>
</evidence>
<dbReference type="Gene3D" id="6.10.340.10">
    <property type="match status" value="1"/>
</dbReference>
<evidence type="ECO:0000256" key="12">
    <source>
        <dbReference type="SAM" id="Coils"/>
    </source>
</evidence>
<dbReference type="Pfam" id="PF06580">
    <property type="entry name" value="His_kinase"/>
    <property type="match status" value="1"/>
</dbReference>
<name>A0A498R8W8_9FIRM</name>
<dbReference type="InterPro" id="IPR033479">
    <property type="entry name" value="dCache_1"/>
</dbReference>
<dbReference type="Pfam" id="PF00672">
    <property type="entry name" value="HAMP"/>
    <property type="match status" value="1"/>
</dbReference>
<dbReference type="EC" id="2.7.13.3" evidence="3"/>
<keyword evidence="4" id="KW-1003">Cell membrane</keyword>
<evidence type="ECO:0000256" key="13">
    <source>
        <dbReference type="SAM" id="Phobius"/>
    </source>
</evidence>
<evidence type="ECO:0000256" key="1">
    <source>
        <dbReference type="ARBA" id="ARBA00000085"/>
    </source>
</evidence>
<reference evidence="16 17" key="1">
    <citation type="submission" date="2018-06" db="EMBL/GenBank/DDBJ databases">
        <authorList>
            <person name="Strepis N."/>
        </authorList>
    </citation>
    <scope>NUCLEOTIDE SEQUENCE [LARGE SCALE GENOMIC DNA]</scope>
    <source>
        <strain evidence="16">LUCI</strain>
    </source>
</reference>
<dbReference type="SMART" id="SM00304">
    <property type="entry name" value="HAMP"/>
    <property type="match status" value="1"/>
</dbReference>
<evidence type="ECO:0000256" key="7">
    <source>
        <dbReference type="ARBA" id="ARBA00022692"/>
    </source>
</evidence>
<dbReference type="InterPro" id="IPR010559">
    <property type="entry name" value="Sig_transdc_His_kin_internal"/>
</dbReference>
<dbReference type="Gene3D" id="3.30.565.10">
    <property type="entry name" value="Histidine kinase-like ATPase, C-terminal domain"/>
    <property type="match status" value="1"/>
</dbReference>
<keyword evidence="6" id="KW-0808">Transferase</keyword>
<evidence type="ECO:0000256" key="2">
    <source>
        <dbReference type="ARBA" id="ARBA00004651"/>
    </source>
</evidence>
<keyword evidence="10" id="KW-0902">Two-component regulatory system</keyword>
<evidence type="ECO:0000259" key="15">
    <source>
        <dbReference type="PROSITE" id="PS50885"/>
    </source>
</evidence>
<accession>A0A498R8W8</accession>
<evidence type="ECO:0000256" key="10">
    <source>
        <dbReference type="ARBA" id="ARBA00023012"/>
    </source>
</evidence>
<protein>
    <recommendedName>
        <fullName evidence="3">histidine kinase</fullName>
        <ecNumber evidence="3">2.7.13.3</ecNumber>
    </recommendedName>
</protein>
<comment type="catalytic activity">
    <reaction evidence="1">
        <text>ATP + protein L-histidine = ADP + protein N-phospho-L-histidine.</text>
        <dbReference type="EC" id="2.7.13.3"/>
    </reaction>
</comment>
<dbReference type="PANTHER" id="PTHR34220:SF7">
    <property type="entry name" value="SENSOR HISTIDINE KINASE YPDA"/>
    <property type="match status" value="1"/>
</dbReference>
<dbReference type="InterPro" id="IPR003660">
    <property type="entry name" value="HAMP_dom"/>
</dbReference>
<feature type="coiled-coil region" evidence="12">
    <location>
        <begin position="391"/>
        <end position="418"/>
    </location>
</feature>
<dbReference type="GO" id="GO:0000155">
    <property type="term" value="F:phosphorelay sensor kinase activity"/>
    <property type="evidence" value="ECO:0007669"/>
    <property type="project" value="InterPro"/>
</dbReference>
<dbReference type="CDD" id="cd06225">
    <property type="entry name" value="HAMP"/>
    <property type="match status" value="1"/>
</dbReference>
<evidence type="ECO:0000256" key="11">
    <source>
        <dbReference type="ARBA" id="ARBA00023136"/>
    </source>
</evidence>
<dbReference type="Pfam" id="PF02743">
    <property type="entry name" value="dCache_1"/>
    <property type="match status" value="1"/>
</dbReference>
<keyword evidence="5" id="KW-0597">Phosphoprotein</keyword>
<dbReference type="GO" id="GO:0005886">
    <property type="term" value="C:plasma membrane"/>
    <property type="evidence" value="ECO:0007669"/>
    <property type="project" value="UniProtKB-SubCell"/>
</dbReference>
<evidence type="ECO:0000313" key="17">
    <source>
        <dbReference type="Proteomes" id="UP000277811"/>
    </source>
</evidence>
<sequence length="620" mass="70646">MLRIISGKKDFVFSVGRMFRNFKIRTRLVLLFIILALLPLIVTVVIVYKDTGDALQSKISTYSVQVMSQVSQNIKRELDRLQNDSVEIEFSDVVQQTLLHYNQMSPWEIENAQYTMRQNLAKKFSFLHDVSDVLIYTRQRKKINAYGDYGISFNLKKEYLKPYLDRLYRQGGGVVWIPVNTDSEEHLVKYATSAEQLSKSNGVVMGRAVKSLSEGDIIGYLMIRTNERYLSNIYKDIDIGQDADIFVLDRNGVVVSSRSSRVPVTSRYPDGNLIQNIRDNFKNGSYVFNYEFNGQRYLVSYAPIQSVGWFVVGKIPYSYLHSDAQQMYADAIYIGISCFIAAVFLAYLFSASILAPLKRLRKVMNQAEQGNLSVSVSDGSNDEIGEITQHFNNMLTEINNLLENVKNTEHQKRLAELKALQAQINPHFLSNTLNTVRFLAKAQKAQNIESIITSLIQLFHMTMGKGDDLIPIREEIEYIKNYINIQEYRYLNKFKINYGLEPEILGYKIPRLILQPVVENALLHGIGPMEGQGLIVIKGFVYENDIKFVITDNGTGIPPQKLETILQKRSTGLNGMGIANVNERIKLYFGRQYGLSIESVPDLYTTVEVTLPAVRQGREA</sequence>
<dbReference type="PANTHER" id="PTHR34220">
    <property type="entry name" value="SENSOR HISTIDINE KINASE YPDA"/>
    <property type="match status" value="1"/>
</dbReference>
<dbReference type="SMART" id="SM00387">
    <property type="entry name" value="HATPase_c"/>
    <property type="match status" value="1"/>
</dbReference>
<evidence type="ECO:0000256" key="3">
    <source>
        <dbReference type="ARBA" id="ARBA00012438"/>
    </source>
</evidence>
<evidence type="ECO:0000313" key="16">
    <source>
        <dbReference type="EMBL" id="VBB07370.1"/>
    </source>
</evidence>
<evidence type="ECO:0000259" key="14">
    <source>
        <dbReference type="PROSITE" id="PS50109"/>
    </source>
</evidence>
<dbReference type="InterPro" id="IPR005467">
    <property type="entry name" value="His_kinase_dom"/>
</dbReference>
<dbReference type="InterPro" id="IPR003594">
    <property type="entry name" value="HATPase_dom"/>
</dbReference>
<keyword evidence="9 13" id="KW-1133">Transmembrane helix</keyword>